<dbReference type="InterPro" id="IPR036188">
    <property type="entry name" value="FAD/NAD-bd_sf"/>
</dbReference>
<dbReference type="InterPro" id="IPR051820">
    <property type="entry name" value="FAD-binding_MO"/>
</dbReference>
<keyword evidence="7 9" id="KW-0503">Monooxygenase</keyword>
<keyword evidence="6" id="KW-0560">Oxidoreductase</keyword>
<dbReference type="InterPro" id="IPR020946">
    <property type="entry name" value="Flavin_mOase-like"/>
</dbReference>
<evidence type="ECO:0000256" key="6">
    <source>
        <dbReference type="ARBA" id="ARBA00023002"/>
    </source>
</evidence>
<name>A0A1U9UMQ4_CUPNE</name>
<organism evidence="9 10">
    <name type="scientific">Cupriavidus necator</name>
    <name type="common">Alcaligenes eutrophus</name>
    <name type="synonym">Ralstonia eutropha</name>
    <dbReference type="NCBI Taxonomy" id="106590"/>
    <lineage>
        <taxon>Bacteria</taxon>
        <taxon>Pseudomonadati</taxon>
        <taxon>Pseudomonadota</taxon>
        <taxon>Betaproteobacteria</taxon>
        <taxon>Burkholderiales</taxon>
        <taxon>Burkholderiaceae</taxon>
        <taxon>Cupriavidus</taxon>
    </lineage>
</organism>
<evidence type="ECO:0000256" key="8">
    <source>
        <dbReference type="SAM" id="MobiDB-lite"/>
    </source>
</evidence>
<dbReference type="GO" id="GO:0050660">
    <property type="term" value="F:flavin adenine dinucleotide binding"/>
    <property type="evidence" value="ECO:0007669"/>
    <property type="project" value="InterPro"/>
</dbReference>
<feature type="region of interest" description="Disordered" evidence="8">
    <location>
        <begin position="490"/>
        <end position="524"/>
    </location>
</feature>
<evidence type="ECO:0000256" key="7">
    <source>
        <dbReference type="ARBA" id="ARBA00023033"/>
    </source>
</evidence>
<evidence type="ECO:0000313" key="9">
    <source>
        <dbReference type="EMBL" id="AQV93455.1"/>
    </source>
</evidence>
<dbReference type="GO" id="GO:0004499">
    <property type="term" value="F:N,N-dimethylaniline monooxygenase activity"/>
    <property type="evidence" value="ECO:0007669"/>
    <property type="project" value="InterPro"/>
</dbReference>
<keyword evidence="3" id="KW-0285">Flavoprotein</keyword>
<evidence type="ECO:0000256" key="5">
    <source>
        <dbReference type="ARBA" id="ARBA00022857"/>
    </source>
</evidence>
<reference evidence="10" key="1">
    <citation type="submission" date="2017-02" db="EMBL/GenBank/DDBJ databases">
        <title>Complete genome sequence of Cupriavidus necator strain NH9, a 3-chlorobenzoate degrader.</title>
        <authorList>
            <person name="Moriuchi R."/>
            <person name="Dohra H."/>
            <person name="Ogawa N."/>
        </authorList>
    </citation>
    <scope>NUCLEOTIDE SEQUENCE [LARGE SCALE GENOMIC DNA]</scope>
    <source>
        <strain evidence="10">NH9</strain>
    </source>
</reference>
<evidence type="ECO:0000256" key="4">
    <source>
        <dbReference type="ARBA" id="ARBA00022827"/>
    </source>
</evidence>
<dbReference type="PANTHER" id="PTHR43872">
    <property type="entry name" value="MONOOXYGENASE, PUTATIVE (AFU_ORTHOLOGUE AFUA_8G02570)-RELATED"/>
    <property type="match status" value="1"/>
</dbReference>
<dbReference type="OrthoDB" id="9766402at2"/>
<dbReference type="EMBL" id="CP017757">
    <property type="protein sequence ID" value="AQV93455.1"/>
    <property type="molecule type" value="Genomic_DNA"/>
</dbReference>
<evidence type="ECO:0000256" key="2">
    <source>
        <dbReference type="ARBA" id="ARBA00010139"/>
    </source>
</evidence>
<dbReference type="RefSeq" id="WP_078195803.1">
    <property type="nucleotide sequence ID" value="NZ_CP017757.2"/>
</dbReference>
<dbReference type="FunFam" id="3.50.50.60:FF:000228">
    <property type="entry name" value="FAD-containing monooxygenase EthA"/>
    <property type="match status" value="1"/>
</dbReference>
<evidence type="ECO:0000256" key="3">
    <source>
        <dbReference type="ARBA" id="ARBA00022630"/>
    </source>
</evidence>
<evidence type="ECO:0000256" key="1">
    <source>
        <dbReference type="ARBA" id="ARBA00001974"/>
    </source>
</evidence>
<dbReference type="GO" id="GO:0050661">
    <property type="term" value="F:NADP binding"/>
    <property type="evidence" value="ECO:0007669"/>
    <property type="project" value="InterPro"/>
</dbReference>
<protein>
    <submittedName>
        <fullName evidence="9">FAD-containing monooxygenase EthA</fullName>
    </submittedName>
</protein>
<dbReference type="SUPFAM" id="SSF51905">
    <property type="entry name" value="FAD/NAD(P)-binding domain"/>
    <property type="match status" value="1"/>
</dbReference>
<dbReference type="Pfam" id="PF13450">
    <property type="entry name" value="NAD_binding_8"/>
    <property type="match status" value="1"/>
</dbReference>
<dbReference type="PANTHER" id="PTHR43872:SF1">
    <property type="entry name" value="MONOOXYGENASE, PUTATIVE (AFU_ORTHOLOGUE AFUA_8G02570)-RELATED"/>
    <property type="match status" value="1"/>
</dbReference>
<dbReference type="AlphaFoldDB" id="A0A1U9UMQ4"/>
<keyword evidence="4" id="KW-0274">FAD</keyword>
<proteinExistence type="inferred from homology"/>
<dbReference type="Pfam" id="PF00743">
    <property type="entry name" value="FMO-like"/>
    <property type="match status" value="1"/>
</dbReference>
<dbReference type="Gene3D" id="3.50.50.60">
    <property type="entry name" value="FAD/NAD(P)-binding domain"/>
    <property type="match status" value="3"/>
</dbReference>
<dbReference type="KEGG" id="cuh:BJN34_06045"/>
<dbReference type="PRINTS" id="PR00411">
    <property type="entry name" value="PNDRDTASEI"/>
</dbReference>
<dbReference type="Proteomes" id="UP000189627">
    <property type="component" value="Chromosome 1"/>
</dbReference>
<gene>
    <name evidence="9" type="ORF">BJN34_06045</name>
</gene>
<comment type="cofactor">
    <cofactor evidence="1">
        <name>FAD</name>
        <dbReference type="ChEBI" id="CHEBI:57692"/>
    </cofactor>
</comment>
<keyword evidence="5" id="KW-0521">NADP</keyword>
<comment type="similarity">
    <text evidence="2">Belongs to the FAD-binding monooxygenase family.</text>
</comment>
<accession>A0A1U9UMQ4</accession>
<sequence>MTAPSSDDAVLDVLIVGAGLSGIGAARQLQTRCPGKRYAILEAREAMGGTWDLFRYPGIRSDSDMYTLGYRFKPWRGAKAIADGPSIRAYIRETAEEAGITSHIRFGHRVVSAAWDSAQACWTVEAERTADRSRLRLRSRLLYVCAGYYSYAEGHRPEFAGEAQFRGRMVHPQFWDESLDYTGKRVVVIGSGATAVTLVPAMAKSAAHVTMLQRSPTYIVTRPGEDAIAHKLRRVLPERLAYAATRWKNVLLGMMFFQLARRRPDRVKQRLIGMAAAQLAPDFDVGTHFTPRYKPWDQRLCLVPDGDLFGAIRDQRAAVVTDTIDRFTADGIVLASGKALAADIVVVATGLKLNMLGDIAVTVDGHPRRPAECLAYKGMMLSDVPNLVLAFGYTNASWTLKADLTAEYVCRLLRYMDRHGHRMAVPHAPAGVQPTPFLDFTSGYVQRAAGVLPRQGDRKPWRVHQNYLKDLLTIRHGRIADGVLRFDVPPPAPHAHRVHDAKRDSQDTTANDTAPAVAAGEVQS</sequence>
<evidence type="ECO:0000313" key="10">
    <source>
        <dbReference type="Proteomes" id="UP000189627"/>
    </source>
</evidence>